<organism evidence="2">
    <name type="scientific">Bacillus mycoides</name>
    <dbReference type="NCBI Taxonomy" id="1405"/>
    <lineage>
        <taxon>Bacteria</taxon>
        <taxon>Bacillati</taxon>
        <taxon>Bacillota</taxon>
        <taxon>Bacilli</taxon>
        <taxon>Bacillales</taxon>
        <taxon>Bacillaceae</taxon>
        <taxon>Bacillus</taxon>
        <taxon>Bacillus cereus group</taxon>
    </lineage>
</organism>
<accession>C2XU31</accession>
<evidence type="ECO:0000313" key="2">
    <source>
        <dbReference type="EMBL" id="EEL70748.1"/>
    </source>
</evidence>
<comment type="caution">
    <text evidence="2">The sequence shown here is derived from an EMBL/GenBank/DDBJ whole genome shotgun (WGS) entry which is preliminary data.</text>
</comment>
<gene>
    <name evidence="2" type="ORF">bcere0026_22020</name>
</gene>
<protein>
    <submittedName>
        <fullName evidence="2">Uncharacterized protein</fullName>
    </submittedName>
</protein>
<feature type="signal peptide" evidence="1">
    <location>
        <begin position="1"/>
        <end position="36"/>
    </location>
</feature>
<sequence>MQVIKNIKGGIFMFKKLVVGALATGVMLSGATGTSAAVDTGNNLNNSNNSIAATCDYKAFPYNSKDDMPMVVIKGGIKHYLKGTVINGGQLYGLYEPEYC</sequence>
<keyword evidence="1" id="KW-0732">Signal</keyword>
<evidence type="ECO:0000256" key="1">
    <source>
        <dbReference type="SAM" id="SignalP"/>
    </source>
</evidence>
<feature type="chain" id="PRO_5002921406" evidence="1">
    <location>
        <begin position="37"/>
        <end position="100"/>
    </location>
</feature>
<dbReference type="Proteomes" id="UP000001753">
    <property type="component" value="Chromosome"/>
</dbReference>
<reference evidence="2" key="1">
    <citation type="journal article" date="2012" name="Genome Res.">
        <title>Genomic characterization of the Bacillus cereus sensu lato species: Backdrop to the evolution of Bacillus anthracis.</title>
        <authorList>
            <person name="Zwick M.E."/>
            <person name="Joseph S.J."/>
            <person name="Didelot X."/>
            <person name="Chen P.E."/>
            <person name="Bishop-Lilly K.A."/>
            <person name="Stewart A.C."/>
            <person name="Willner K."/>
            <person name="Nolan N."/>
            <person name="Lentz S."/>
            <person name="Thomason M.K."/>
            <person name="Sozhamannan S."/>
            <person name="Mateczun A.J."/>
            <person name="Du L."/>
            <person name="Read T.D."/>
        </authorList>
    </citation>
    <scope>NUCLEOTIDE SEQUENCE [LARGE SCALE GENOMIC DNA]</scope>
    <source>
        <strain evidence="2">AH603</strain>
    </source>
</reference>
<dbReference type="EMBL" id="ACMP01000068">
    <property type="protein sequence ID" value="EEL70748.1"/>
    <property type="molecule type" value="Genomic_DNA"/>
</dbReference>
<dbReference type="HOGENOM" id="CLU_2299990_0_0_9"/>
<proteinExistence type="predicted"/>
<dbReference type="AlphaFoldDB" id="C2XU31"/>
<name>C2XU31_BACMY</name>